<reference evidence="12 13" key="1">
    <citation type="journal article" date="2018" name="IMA Fungus">
        <title>IMA Genome-F 9: Draft genome sequence of Annulohypoxylon stygium, Aspergillus mulundensis, Berkeleyomyces basicola (syn. Thielaviopsis basicola), Ceratocystis smalleyi, two Cercospora beticola strains, Coleophoma cylindrospora, Fusarium fracticaudum, Phialophora cf. hyalina, and Morchella septimelata.</title>
        <authorList>
            <person name="Wingfield B.D."/>
            <person name="Bills G.F."/>
            <person name="Dong Y."/>
            <person name="Huang W."/>
            <person name="Nel W.J."/>
            <person name="Swalarsk-Parry B.S."/>
            <person name="Vaghefi N."/>
            <person name="Wilken P.M."/>
            <person name="An Z."/>
            <person name="de Beer Z.W."/>
            <person name="De Vos L."/>
            <person name="Chen L."/>
            <person name="Duong T.A."/>
            <person name="Gao Y."/>
            <person name="Hammerbacher A."/>
            <person name="Kikkert J.R."/>
            <person name="Li Y."/>
            <person name="Li H."/>
            <person name="Li K."/>
            <person name="Li Q."/>
            <person name="Liu X."/>
            <person name="Ma X."/>
            <person name="Naidoo K."/>
            <person name="Pethybridge S.J."/>
            <person name="Sun J."/>
            <person name="Steenkamp E.T."/>
            <person name="van der Nest M.A."/>
            <person name="van Wyk S."/>
            <person name="Wingfield M.J."/>
            <person name="Xiong C."/>
            <person name="Yue Q."/>
            <person name="Zhang X."/>
        </authorList>
    </citation>
    <scope>NUCLEOTIDE SEQUENCE [LARGE SCALE GENOMIC DNA]</scope>
    <source>
        <strain evidence="12 13">BP 5553</strain>
    </source>
</reference>
<feature type="compositionally biased region" description="Polar residues" evidence="10">
    <location>
        <begin position="701"/>
        <end position="711"/>
    </location>
</feature>
<feature type="compositionally biased region" description="Polar residues" evidence="10">
    <location>
        <begin position="356"/>
        <end position="366"/>
    </location>
</feature>
<feature type="compositionally biased region" description="Polar residues" evidence="10">
    <location>
        <begin position="512"/>
        <end position="522"/>
    </location>
</feature>
<keyword evidence="8" id="KW-0539">Nucleus</keyword>
<dbReference type="GeneID" id="43601123"/>
<dbReference type="PROSITE" id="PS50157">
    <property type="entry name" value="ZINC_FINGER_C2H2_2"/>
    <property type="match status" value="2"/>
</dbReference>
<feature type="domain" description="C2H2-type" evidence="11">
    <location>
        <begin position="168"/>
        <end position="195"/>
    </location>
</feature>
<evidence type="ECO:0000256" key="7">
    <source>
        <dbReference type="ARBA" id="ARBA00023163"/>
    </source>
</evidence>
<evidence type="ECO:0000256" key="10">
    <source>
        <dbReference type="SAM" id="MobiDB-lite"/>
    </source>
</evidence>
<evidence type="ECO:0000256" key="3">
    <source>
        <dbReference type="ARBA" id="ARBA00022737"/>
    </source>
</evidence>
<feature type="region of interest" description="Disordered" evidence="10">
    <location>
        <begin position="193"/>
        <end position="272"/>
    </location>
</feature>
<feature type="domain" description="C2H2-type" evidence="11">
    <location>
        <begin position="137"/>
        <end position="167"/>
    </location>
</feature>
<keyword evidence="7" id="KW-0804">Transcription</keyword>
<feature type="compositionally biased region" description="Polar residues" evidence="10">
    <location>
        <begin position="633"/>
        <end position="671"/>
    </location>
</feature>
<keyword evidence="13" id="KW-1185">Reference proteome</keyword>
<feature type="region of interest" description="Disordered" evidence="10">
    <location>
        <begin position="288"/>
        <end position="402"/>
    </location>
</feature>
<dbReference type="GO" id="GO:0051701">
    <property type="term" value="P:biological process involved in interaction with host"/>
    <property type="evidence" value="ECO:0007669"/>
    <property type="project" value="UniProtKB-ARBA"/>
</dbReference>
<keyword evidence="6" id="KW-0805">Transcription regulation</keyword>
<dbReference type="AlphaFoldDB" id="A0A370TG81"/>
<feature type="compositionally biased region" description="Polar residues" evidence="10">
    <location>
        <begin position="81"/>
        <end position="94"/>
    </location>
</feature>
<dbReference type="FunFam" id="3.30.160.60:FF:000758">
    <property type="entry name" value="C2H2 transcription factor, putative"/>
    <property type="match status" value="1"/>
</dbReference>
<evidence type="ECO:0000313" key="13">
    <source>
        <dbReference type="Proteomes" id="UP000254866"/>
    </source>
</evidence>
<evidence type="ECO:0000256" key="9">
    <source>
        <dbReference type="PROSITE-ProRule" id="PRU00042"/>
    </source>
</evidence>
<comment type="subcellular location">
    <subcellularLocation>
        <location evidence="1">Nucleus</location>
    </subcellularLocation>
</comment>
<feature type="compositionally biased region" description="Acidic residues" evidence="10">
    <location>
        <begin position="100"/>
        <end position="119"/>
    </location>
</feature>
<evidence type="ECO:0000313" key="12">
    <source>
        <dbReference type="EMBL" id="RDL33906.1"/>
    </source>
</evidence>
<feature type="compositionally biased region" description="Polar residues" evidence="10">
    <location>
        <begin position="301"/>
        <end position="317"/>
    </location>
</feature>
<dbReference type="GO" id="GO:0008270">
    <property type="term" value="F:zinc ion binding"/>
    <property type="evidence" value="ECO:0007669"/>
    <property type="project" value="UniProtKB-KW"/>
</dbReference>
<dbReference type="PANTHER" id="PTHR23235">
    <property type="entry name" value="KRUEPPEL-LIKE TRANSCRIPTION FACTOR"/>
    <property type="match status" value="1"/>
</dbReference>
<dbReference type="SUPFAM" id="SSF57667">
    <property type="entry name" value="beta-beta-alpha zinc fingers"/>
    <property type="match status" value="1"/>
</dbReference>
<protein>
    <submittedName>
        <fullName evidence="12">C2H2 and C2HC zinc finger</fullName>
    </submittedName>
</protein>
<dbReference type="FunFam" id="3.30.160.60:FF:000606">
    <property type="entry name" value="C2H2 transcription factor, putative"/>
    <property type="match status" value="1"/>
</dbReference>
<dbReference type="EMBL" id="NPIC01000008">
    <property type="protein sequence ID" value="RDL33906.1"/>
    <property type="molecule type" value="Genomic_DNA"/>
</dbReference>
<evidence type="ECO:0000259" key="11">
    <source>
        <dbReference type="PROSITE" id="PS50157"/>
    </source>
</evidence>
<feature type="compositionally biased region" description="Low complexity" evidence="10">
    <location>
        <begin position="484"/>
        <end position="499"/>
    </location>
</feature>
<evidence type="ECO:0000256" key="5">
    <source>
        <dbReference type="ARBA" id="ARBA00022833"/>
    </source>
</evidence>
<feature type="region of interest" description="Disordered" evidence="10">
    <location>
        <begin position="1"/>
        <end position="135"/>
    </location>
</feature>
<evidence type="ECO:0000256" key="2">
    <source>
        <dbReference type="ARBA" id="ARBA00022723"/>
    </source>
</evidence>
<dbReference type="STRING" id="2656787.A0A370TG81"/>
<evidence type="ECO:0000256" key="1">
    <source>
        <dbReference type="ARBA" id="ARBA00004123"/>
    </source>
</evidence>
<dbReference type="InterPro" id="IPR036236">
    <property type="entry name" value="Znf_C2H2_sf"/>
</dbReference>
<dbReference type="RefSeq" id="XP_031867188.1">
    <property type="nucleotide sequence ID" value="XM_032016897.1"/>
</dbReference>
<feature type="compositionally biased region" description="Polar residues" evidence="10">
    <location>
        <begin position="1"/>
        <end position="12"/>
    </location>
</feature>
<feature type="compositionally biased region" description="Polar residues" evidence="10">
    <location>
        <begin position="200"/>
        <end position="210"/>
    </location>
</feature>
<feature type="region of interest" description="Disordered" evidence="10">
    <location>
        <begin position="435"/>
        <end position="712"/>
    </location>
</feature>
<dbReference type="GO" id="GO:0005634">
    <property type="term" value="C:nucleus"/>
    <property type="evidence" value="ECO:0007669"/>
    <property type="project" value="UniProtKB-SubCell"/>
</dbReference>
<dbReference type="OrthoDB" id="624345at2759"/>
<dbReference type="GO" id="GO:0000981">
    <property type="term" value="F:DNA-binding transcription factor activity, RNA polymerase II-specific"/>
    <property type="evidence" value="ECO:0007669"/>
    <property type="project" value="TreeGrafter"/>
</dbReference>
<accession>A0A370TG81</accession>
<keyword evidence="5" id="KW-0862">Zinc</keyword>
<evidence type="ECO:0000256" key="8">
    <source>
        <dbReference type="ARBA" id="ARBA00023242"/>
    </source>
</evidence>
<comment type="caution">
    <text evidence="12">The sequence shown here is derived from an EMBL/GenBank/DDBJ whole genome shotgun (WGS) entry which is preliminary data.</text>
</comment>
<gene>
    <name evidence="12" type="ORF">BP5553_08274</name>
</gene>
<feature type="compositionally biased region" description="Low complexity" evidence="10">
    <location>
        <begin position="375"/>
        <end position="388"/>
    </location>
</feature>
<keyword evidence="2" id="KW-0479">Metal-binding</keyword>
<dbReference type="InterPro" id="IPR013087">
    <property type="entry name" value="Znf_C2H2_type"/>
</dbReference>
<organism evidence="12 13">
    <name type="scientific">Venustampulla echinocandica</name>
    <dbReference type="NCBI Taxonomy" id="2656787"/>
    <lineage>
        <taxon>Eukaryota</taxon>
        <taxon>Fungi</taxon>
        <taxon>Dikarya</taxon>
        <taxon>Ascomycota</taxon>
        <taxon>Pezizomycotina</taxon>
        <taxon>Leotiomycetes</taxon>
        <taxon>Helotiales</taxon>
        <taxon>Pleuroascaceae</taxon>
        <taxon>Venustampulla</taxon>
    </lineage>
</organism>
<feature type="compositionally biased region" description="Low complexity" evidence="10">
    <location>
        <begin position="220"/>
        <end position="256"/>
    </location>
</feature>
<proteinExistence type="predicted"/>
<sequence length="734" mass="79622">MATFSPVNTNLAPNHLPRNGDEPAPTTPRPNTAPDIQPSSVHRDDAVTPTRATFAALAAQRPLPASPFPSAITIPEKDETSQQNLHRGNSQYSAKSRESEDVEMAGDSEEGEEASDDESVVNADGSKSSKKKKSQRFYCTDYPPCSLSFTRSEHLARHIRKHTGERPFQCHCSRRFSRLDNLRQHAQTVHLNEEIPQDSLAATGTRFQRQVRTDRVRPPGSRARASTTSSQTSQGRGHTRNSLSASSIGSVASAYSQREEVRRRPPPLVMAGEPRARFSQEIYRAESPSSQFQYRPHSPGGFSTPTSATFSTGQNSPRWGGPSGLGSPMSTHSRTASLYAGHRTPGRRLSVPSAGNPFQSPHSSSFAPGLLSPLNSSNMGSFSPSGSMVASPTVSSSGSMWSRRESISGAADEAWRRRTWHPDTSSGFTSRLQVMTTPNSYSDGPHPQPPVVPSNGPALPQPMRLPGIESFVTLPQSGPPRPTTPVRRQPSPMMIDTTPSRPPPRTDPYQNERPSSQYSDTGINRHLNRLDITQGPAPPDTASSWASEANRAVQAQAEQARAQPAVRFEESPYSAQAQRSGSWSQHVSAPPITPKSSKRHGWYHGPVTVQNGAPVQRTSPANSSSPEGGIPETPSSSQVGELNPSIVHSNGWVETQNGKRVAGQQDTQPPQHDNYPPYPRPNGMDAAYTYSPVGNRGPVQQEHQVPKSTDSNMRRLEALVAVATSEENVTAPIY</sequence>
<dbReference type="Proteomes" id="UP000254866">
    <property type="component" value="Unassembled WGS sequence"/>
</dbReference>
<name>A0A370TG81_9HELO</name>
<feature type="compositionally biased region" description="Low complexity" evidence="10">
    <location>
        <begin position="548"/>
        <end position="566"/>
    </location>
</feature>
<feature type="compositionally biased region" description="Polar residues" evidence="10">
    <location>
        <begin position="608"/>
        <end position="626"/>
    </location>
</feature>
<dbReference type="Gene3D" id="3.30.160.60">
    <property type="entry name" value="Classic Zinc Finger"/>
    <property type="match status" value="2"/>
</dbReference>
<feature type="compositionally biased region" description="Polar residues" evidence="10">
    <location>
        <begin position="573"/>
        <end position="587"/>
    </location>
</feature>
<keyword evidence="4 9" id="KW-0863">Zinc-finger</keyword>
<dbReference type="PANTHER" id="PTHR23235:SF127">
    <property type="entry name" value="TRANSCRIPTION FACTOR, PUTATIVE (AFU_ORTHOLOGUE AFUA_3G09820)-RELATED"/>
    <property type="match status" value="1"/>
</dbReference>
<keyword evidence="3" id="KW-0677">Repeat</keyword>
<evidence type="ECO:0000256" key="6">
    <source>
        <dbReference type="ARBA" id="ARBA00023015"/>
    </source>
</evidence>
<evidence type="ECO:0000256" key="4">
    <source>
        <dbReference type="ARBA" id="ARBA00022771"/>
    </source>
</evidence>
<dbReference type="GO" id="GO:0000978">
    <property type="term" value="F:RNA polymerase II cis-regulatory region sequence-specific DNA binding"/>
    <property type="evidence" value="ECO:0007669"/>
    <property type="project" value="TreeGrafter"/>
</dbReference>